<dbReference type="Proteomes" id="UP000235114">
    <property type="component" value="Unassembled WGS sequence"/>
</dbReference>
<evidence type="ECO:0000313" key="3">
    <source>
        <dbReference type="Proteomes" id="UP000234951"/>
    </source>
</evidence>
<dbReference type="AlphaFoldDB" id="A0A2N5GG12"/>
<organism evidence="1 3">
    <name type="scientific">Bacillus canaveralius</name>
    <dbReference type="NCBI Taxonomy" id="1403243"/>
    <lineage>
        <taxon>Bacteria</taxon>
        <taxon>Bacillati</taxon>
        <taxon>Bacillota</taxon>
        <taxon>Bacilli</taxon>
        <taxon>Bacillales</taxon>
        <taxon>Bacillaceae</taxon>
        <taxon>Bacillus</taxon>
    </lineage>
</organism>
<name>A0A2N5GG12_9BACI</name>
<evidence type="ECO:0000313" key="1">
    <source>
        <dbReference type="EMBL" id="PLR79698.1"/>
    </source>
</evidence>
<dbReference type="RefSeq" id="WP_101579444.1">
    <property type="nucleotide sequence ID" value="NZ_PGVA01000080.1"/>
</dbReference>
<dbReference type="EMBL" id="PGVA01000080">
    <property type="protein sequence ID" value="PLR79698.1"/>
    <property type="molecule type" value="Genomic_DNA"/>
</dbReference>
<protein>
    <submittedName>
        <fullName evidence="1">Uncharacterized protein</fullName>
    </submittedName>
</protein>
<keyword evidence="4" id="KW-1185">Reference proteome</keyword>
<reference evidence="2 4" key="2">
    <citation type="submission" date="2017-12" db="EMBL/GenBank/DDBJ databases">
        <title>Comparative Functional Genomics of Dry Heat Resistant strains isolated from the Viking Spacecraft.</title>
        <authorList>
            <person name="Seuylemezian A."/>
            <person name="Cooper K."/>
            <person name="Vaishampayan P."/>
        </authorList>
    </citation>
    <scope>NUCLEOTIDE SEQUENCE [LARGE SCALE GENOMIC DNA]</scope>
    <source>
        <strain evidence="2 4">ATCC 29669</strain>
    </source>
</reference>
<reference evidence="1 3" key="1">
    <citation type="submission" date="2017-11" db="EMBL/GenBank/DDBJ databases">
        <title>Comparitive Functional Genomics of Dry Heat Resistant strains isolated from the Viking Spacecraft.</title>
        <authorList>
            <person name="Seuylemezian A."/>
            <person name="Cooper K."/>
            <person name="Vaishampayan P."/>
        </authorList>
    </citation>
    <scope>NUCLEOTIDE SEQUENCE [LARGE SCALE GENOMIC DNA]</scope>
    <source>
        <strain evidence="1 3">M4.6</strain>
    </source>
</reference>
<proteinExistence type="predicted"/>
<sequence>MQIDTTSLLAKLKKEKLTLDSTIEEYNSLVLEQVHFLKGLISSYEPVYEWFKKEEIEFAHPEISIRTFIGPILGCDEDELELFVFDVNAKSVAKVYVNDPDDKENYNLSKLVREGYFLQAVEGLMYLESTLSQYNKHNKEVVEAARKELNKVQ</sequence>
<comment type="caution">
    <text evidence="1">The sequence shown here is derived from an EMBL/GenBank/DDBJ whole genome shotgun (WGS) entry which is preliminary data.</text>
</comment>
<accession>A0A2N5GG12</accession>
<dbReference type="EMBL" id="PGVD01000018">
    <property type="protein sequence ID" value="PLR99170.1"/>
    <property type="molecule type" value="Genomic_DNA"/>
</dbReference>
<gene>
    <name evidence="1" type="ORF">CU635_21635</name>
    <name evidence="2" type="ORF">CVD25_06510</name>
</gene>
<evidence type="ECO:0000313" key="4">
    <source>
        <dbReference type="Proteomes" id="UP000235114"/>
    </source>
</evidence>
<dbReference type="Proteomes" id="UP000234951">
    <property type="component" value="Unassembled WGS sequence"/>
</dbReference>
<evidence type="ECO:0000313" key="2">
    <source>
        <dbReference type="EMBL" id="PLR99170.1"/>
    </source>
</evidence>